<dbReference type="OrthoDB" id="8309625at2"/>
<name>A0A285U1M1_9HYPH</name>
<dbReference type="RefSeq" id="WP_097136290.1">
    <property type="nucleotide sequence ID" value="NZ_OBQD01000002.1"/>
</dbReference>
<keyword evidence="1" id="KW-0175">Coiled coil</keyword>
<proteinExistence type="predicted"/>
<keyword evidence="4" id="KW-1185">Reference proteome</keyword>
<feature type="region of interest" description="Disordered" evidence="2">
    <location>
        <begin position="1264"/>
        <end position="1297"/>
    </location>
</feature>
<evidence type="ECO:0000256" key="1">
    <source>
        <dbReference type="SAM" id="Coils"/>
    </source>
</evidence>
<evidence type="ECO:0000313" key="3">
    <source>
        <dbReference type="EMBL" id="SOC35824.1"/>
    </source>
</evidence>
<feature type="coiled-coil region" evidence="1">
    <location>
        <begin position="996"/>
        <end position="1023"/>
    </location>
</feature>
<sequence>MKFVLLCDLVRAPGAKDAPVVGMRLTGAALRATSPGEDVAKAARPLFSDVSGLPLPEAGGADFSGYLDRLAKGGGPLFPWIGGDVEFEALWASFPAADPTAPPVTDPNGFTLQYIPLPSGGAGTPDYNLTDAALTALRHAALADLLSPEHTANFTVLDAFALAGLGDDNSRHRIDETYDDKRGYRYEALMAGLASLPAPIPHGALNLVRFAKLTAIRDPGSGEKCLMVAAPRLALLSGTVLEPDFSQIAWSGSDRSIVATIPYKATFDTTSGTYAVEAICRAIDPFSIPASAASFIDLDTLWVRRRHSGAAANDPRSGIGFEDWLARLPARAAEGFDLPRLLLLALENDAAAPGSPLTAAIAAGDRREGARRLTLATLAALRDIVGPGVVTRPDGSVLEGPNGSPAHRTIIAQVNLLIRDAKLDSKGAAGFATLLEQDDRAFRDAVRMGGTSAGEALSAWVALLAGVIAPALELPADGEAFVASIAEQVAGAPDLDGPYDAAPLRKIVDAAVDPAKMTAIQLAIWRKAVAADAAFQRWVVDAAEAFSRLLQQKFDILSVLRHANIDLPWNDDAGIWRKSAPGTARDIDLLRGSLTEKGRIREAIGAYALGTLCEAAGVAAGLEASYADLHGRVAALPAGARDALADALDTAVAGRVRTWFAEPDMDVGGETLLSGPLAPDAHPLVLQIDRFVVSQSTEADFNDDLAGYGVLMRRSQPPGDWCCLTASYAEIDPDRKLGSGPCPVEFKAADRTVLGALPVGYIGLAPQATVVYDNHPIIGDMQDSTAIERQQGDDPDPRILRLVQPARQDNAPKATLIPFLAYGATYEIAPFGISNQGALPEMIRKTEHPALLATEKLTDELFAAHSDIVRRFTYLRRTGIGALRVAADPLPDGQSYHPLAPGKDTRPLAEEILVPSQVVEPWLPSPTPAAIRPLKMKTAVLLADSSLGKVDGSCGRLQLRIDPPVTPLEDFDRWIALDEALLAGDDPNRDEFRTFRKGLRDRQQALTQELDECERQLATARGKDAEELQRRIAKIREDLVLQDPAVDGLAIRVVRVRRDGANVAADGAFAPLILPWAWEWQPGTEIDSPFATRTPVRLECRLGAQTDDLFDKDSLTVTLAAGDVVIVQIFAAVRSQRFSDPVLPDGERRFDRVVRDSCIGSSPGKPLPDSALPVDGTGQAYRLFSLHAFAVEGASQEMPSPEGLAAAIAGHVVTGTVAADEHGGDIRLEFTRTPSVAMDAVGSITVGTQAWRWTGRPLPPFPFKPAGGFNDFPADDPADPNDSNPANRREPPPPSSHPLLWDVFGFAERLDETLGDLTVATPISERIGTSGAAQPLAARIALNAPQRLEPARYLRFRARAASRYTAAYERAGIALERSRALWANADASWTSGWYRMLRPATAMKPPPKPGIKAIVPLTRAVHDGGELSPVSGVLVITDGAWYEQAGLAEWLLAGTEIAYRGKLIDPETGKGAPARAVEFGPDPLVRTHGLGRNAEASASPRIDELRSVAPLTVAGPLGHGFDTGTATGLFLNSSFIVRAPAFADTDPGAWWMGKLAFRRLTLAEALTGYWDDAQALPIGSTSAQISLTQHDIAASGEKATIRLVLQARLDARGQDLVVNGVRAGGKWTLDFGEGTVDLTSAGFDARLVAVRRSSPIDPENAGGPRYAWFDIVLLFRETGGHWFLAWQDRWFNAAPPGSIEDTSGESLTLDMTVVTTGATSGDIRVSRAPQLSDPTEGRWTQFLPNMEVLGRLGKVPVDNLSLKLHPQDRAKLLLGAAGGWLATNGLRKERAAGRKDQGLFNLLLVTAGIANGAGGTDEAFVGLYHSPEAQADGSGNITLEPFEAGNPPAPPEKGPLYGRILTVRTGKPTVAESDIAAWRSDAWRAFFPPEADDTIDPLRVFAEQPPGDALLQIIEMYAPIPFRDR</sequence>
<evidence type="ECO:0000313" key="4">
    <source>
        <dbReference type="Proteomes" id="UP000219167"/>
    </source>
</evidence>
<organism evidence="3 4">
    <name type="scientific">Rhizobium subbaraonis</name>
    <dbReference type="NCBI Taxonomy" id="908946"/>
    <lineage>
        <taxon>Bacteria</taxon>
        <taxon>Pseudomonadati</taxon>
        <taxon>Pseudomonadota</taxon>
        <taxon>Alphaproteobacteria</taxon>
        <taxon>Hyphomicrobiales</taxon>
        <taxon>Rhizobiaceae</taxon>
        <taxon>Rhizobium/Agrobacterium group</taxon>
        <taxon>Rhizobium</taxon>
    </lineage>
</organism>
<dbReference type="Proteomes" id="UP000219167">
    <property type="component" value="Unassembled WGS sequence"/>
</dbReference>
<evidence type="ECO:0000256" key="2">
    <source>
        <dbReference type="SAM" id="MobiDB-lite"/>
    </source>
</evidence>
<accession>A0A285U1M1</accession>
<reference evidence="3 4" key="1">
    <citation type="submission" date="2017-08" db="EMBL/GenBank/DDBJ databases">
        <authorList>
            <person name="de Groot N.N."/>
        </authorList>
    </citation>
    <scope>NUCLEOTIDE SEQUENCE [LARGE SCALE GENOMIC DNA]</scope>
    <source>
        <strain evidence="3 4">JC85</strain>
    </source>
</reference>
<gene>
    <name evidence="3" type="ORF">SAMN05892877_102160</name>
</gene>
<protein>
    <submittedName>
        <fullName evidence="3">Uncharacterized protein</fullName>
    </submittedName>
</protein>
<dbReference type="EMBL" id="OBQD01000002">
    <property type="protein sequence ID" value="SOC35824.1"/>
    <property type="molecule type" value="Genomic_DNA"/>
</dbReference>